<evidence type="ECO:0000313" key="2">
    <source>
        <dbReference type="Proteomes" id="UP000015102"/>
    </source>
</evidence>
<organism evidence="1 2">
    <name type="scientific">Megaselia scalaris</name>
    <name type="common">Humpbacked fly</name>
    <name type="synonym">Phora scalaris</name>
    <dbReference type="NCBI Taxonomy" id="36166"/>
    <lineage>
        <taxon>Eukaryota</taxon>
        <taxon>Metazoa</taxon>
        <taxon>Ecdysozoa</taxon>
        <taxon>Arthropoda</taxon>
        <taxon>Hexapoda</taxon>
        <taxon>Insecta</taxon>
        <taxon>Pterygota</taxon>
        <taxon>Neoptera</taxon>
        <taxon>Endopterygota</taxon>
        <taxon>Diptera</taxon>
        <taxon>Brachycera</taxon>
        <taxon>Muscomorpha</taxon>
        <taxon>Platypezoidea</taxon>
        <taxon>Phoridae</taxon>
        <taxon>Megaseliini</taxon>
        <taxon>Megaselia</taxon>
    </lineage>
</organism>
<dbReference type="Proteomes" id="UP000015102">
    <property type="component" value="Unassembled WGS sequence"/>
</dbReference>
<reference evidence="2" key="1">
    <citation type="submission" date="2013-02" db="EMBL/GenBank/DDBJ databases">
        <authorList>
            <person name="Hughes D."/>
        </authorList>
    </citation>
    <scope>NUCLEOTIDE SEQUENCE</scope>
    <source>
        <strain>Durham</strain>
        <strain evidence="2">NC isolate 2 -- Noor lab</strain>
    </source>
</reference>
<name>T1GKC0_MEGSC</name>
<proteinExistence type="predicted"/>
<reference evidence="1" key="2">
    <citation type="submission" date="2015-06" db="UniProtKB">
        <authorList>
            <consortium name="EnsemblMetazoa"/>
        </authorList>
    </citation>
    <scope>IDENTIFICATION</scope>
</reference>
<dbReference type="EnsemblMetazoa" id="MESCA003941-RA">
    <property type="protein sequence ID" value="MESCA003941-PA"/>
    <property type="gene ID" value="MESCA003941"/>
</dbReference>
<sequence length="41" mass="4886">MVRIVKKDQEKIELLASLNRVNEEFEGTDDNKKNLWKIIQV</sequence>
<accession>T1GKC0</accession>
<protein>
    <submittedName>
        <fullName evidence="1">Uncharacterized protein</fullName>
    </submittedName>
</protein>
<evidence type="ECO:0000313" key="1">
    <source>
        <dbReference type="EnsemblMetazoa" id="MESCA003941-PA"/>
    </source>
</evidence>
<dbReference type="AlphaFoldDB" id="T1GKC0"/>
<dbReference type="HOGENOM" id="CLU_3282411_0_0_1"/>
<dbReference type="EMBL" id="CAQQ02391239">
    <property type="status" value="NOT_ANNOTATED_CDS"/>
    <property type="molecule type" value="Genomic_DNA"/>
</dbReference>
<keyword evidence="2" id="KW-1185">Reference proteome</keyword>